<gene>
    <name evidence="3" type="ORF">TA11805</name>
</gene>
<feature type="signal peptide" evidence="2">
    <location>
        <begin position="1"/>
        <end position="25"/>
    </location>
</feature>
<dbReference type="InParanoid" id="Q4UDP3"/>
<dbReference type="Gene3D" id="2.40.70.10">
    <property type="entry name" value="Acid Proteases"/>
    <property type="match status" value="1"/>
</dbReference>
<proteinExistence type="predicted"/>
<evidence type="ECO:0000256" key="2">
    <source>
        <dbReference type="SAM" id="SignalP"/>
    </source>
</evidence>
<dbReference type="Proteomes" id="UP000001950">
    <property type="component" value="Chromosome 2"/>
</dbReference>
<dbReference type="VEuPathDB" id="PiroplasmaDB:TA11805"/>
<organism evidence="3 4">
    <name type="scientific">Theileria annulata</name>
    <dbReference type="NCBI Taxonomy" id="5874"/>
    <lineage>
        <taxon>Eukaryota</taxon>
        <taxon>Sar</taxon>
        <taxon>Alveolata</taxon>
        <taxon>Apicomplexa</taxon>
        <taxon>Aconoidasida</taxon>
        <taxon>Piroplasmida</taxon>
        <taxon>Theileriidae</taxon>
        <taxon>Theileria</taxon>
    </lineage>
</organism>
<keyword evidence="1" id="KW-0472">Membrane</keyword>
<keyword evidence="4" id="KW-1185">Reference proteome</keyword>
<dbReference type="InterPro" id="IPR021109">
    <property type="entry name" value="Peptidase_aspartic_dom_sf"/>
</dbReference>
<dbReference type="KEGG" id="tan:TA11805"/>
<dbReference type="FunCoup" id="Q4UDP3">
    <property type="interactions" value="13"/>
</dbReference>
<evidence type="ECO:0000256" key="1">
    <source>
        <dbReference type="SAM" id="Phobius"/>
    </source>
</evidence>
<evidence type="ECO:0000313" key="4">
    <source>
        <dbReference type="Proteomes" id="UP000001950"/>
    </source>
</evidence>
<dbReference type="AlphaFoldDB" id="Q4UDP3"/>
<protein>
    <submittedName>
        <fullName evidence="3">Erythrocyte membrane-associated malaria antigen-like</fullName>
    </submittedName>
</protein>
<sequence length="492" mass="55912">MVINFSRTLTLYFWLFYRIILIIRAEDILASESNIVDYKVDSLPLEFVPGSGYVVKVEVGGQPLKLLLDPNVCGIILFENTDRICSKDDKGSCYDPYKSKTASWCVNTAVCVPGKFNYQCKETPSPSKIKELTVDSDIIKIYSIEGLESLKIAVDHKKSPYILDKVPVKLGRSLDRYDRKIFTNVDGIFGISVTRDYRGFFVLDINPVQNVRFPSKLFLGTDRVSEDEIVWSEKRQTGGIFTNSLIQFTIYDLKMCNTKIFGRTSSNWEAAIDLTTPYLILPKNFWMTMMSYLPVDKSCFDEGLSPRLCKLTVGNRLFPIIEFKLSESYYLNFEKVETPSITIPLENLIYDDGDSKTLLIIPDEFSDRPSYTLNPTIKFGYKVLESLNVVVDSDGYRVGLISKNQLVGSFSKCSEVPQCFGDQVYEPALNICLNPICSIWLMKRLNPEKGICETSFVAKVVITTVICALVVAELYCNFARKHILRITSRLCR</sequence>
<name>Q4UDP3_THEAN</name>
<keyword evidence="1" id="KW-0812">Transmembrane</keyword>
<dbReference type="SUPFAM" id="SSF50630">
    <property type="entry name" value="Acid proteases"/>
    <property type="match status" value="1"/>
</dbReference>
<accession>Q4UDP3</accession>
<dbReference type="GeneID" id="3862428"/>
<evidence type="ECO:0000313" key="3">
    <source>
        <dbReference type="EMBL" id="CAI74796.1"/>
    </source>
</evidence>
<dbReference type="EMBL" id="CR940348">
    <property type="protein sequence ID" value="CAI74796.1"/>
    <property type="molecule type" value="Genomic_DNA"/>
</dbReference>
<dbReference type="eggNOG" id="ENOG502S70F">
    <property type="taxonomic scope" value="Eukaryota"/>
</dbReference>
<feature type="chain" id="PRO_5004245265" evidence="2">
    <location>
        <begin position="26"/>
        <end position="492"/>
    </location>
</feature>
<dbReference type="OrthoDB" id="441724at2759"/>
<dbReference type="RefSeq" id="XP_952528.1">
    <property type="nucleotide sequence ID" value="XM_947435.1"/>
</dbReference>
<feature type="transmembrane region" description="Helical" evidence="1">
    <location>
        <begin position="456"/>
        <end position="476"/>
    </location>
</feature>
<reference evidence="3 4" key="1">
    <citation type="journal article" date="2005" name="Science">
        <title>Genome of the host-cell transforming parasite Theileria annulata compared with T. parva.</title>
        <authorList>
            <person name="Pain A."/>
            <person name="Renauld H."/>
            <person name="Berriman M."/>
            <person name="Murphy L."/>
            <person name="Yeats C.A."/>
            <person name="Weir W."/>
            <person name="Kerhornou A."/>
            <person name="Aslett M."/>
            <person name="Bishop R."/>
            <person name="Bouchier C."/>
            <person name="Cochet M."/>
            <person name="Coulson R.M.R."/>
            <person name="Cronin A."/>
            <person name="de Villiers E.P."/>
            <person name="Fraser A."/>
            <person name="Fosker N."/>
            <person name="Gardner M."/>
            <person name="Goble A."/>
            <person name="Griffiths-Jones S."/>
            <person name="Harris D.E."/>
            <person name="Katzer F."/>
            <person name="Larke N."/>
            <person name="Lord A."/>
            <person name="Maser P."/>
            <person name="McKellar S."/>
            <person name="Mooney P."/>
            <person name="Morton F."/>
            <person name="Nene V."/>
            <person name="O'Neil S."/>
            <person name="Price C."/>
            <person name="Quail M.A."/>
            <person name="Rabbinowitsch E."/>
            <person name="Rawlings N.D."/>
            <person name="Rutter S."/>
            <person name="Saunders D."/>
            <person name="Seeger K."/>
            <person name="Shah T."/>
            <person name="Squares R."/>
            <person name="Squares S."/>
            <person name="Tivey A."/>
            <person name="Walker A.R."/>
            <person name="Woodward J."/>
            <person name="Dobbelaere D.A.E."/>
            <person name="Langsley G."/>
            <person name="Rajandream M.A."/>
            <person name="McKeever D."/>
            <person name="Shiels B."/>
            <person name="Tait A."/>
            <person name="Barrell B.G."/>
            <person name="Hall N."/>
        </authorList>
    </citation>
    <scope>NUCLEOTIDE SEQUENCE [LARGE SCALE GENOMIC DNA]</scope>
    <source>
        <strain evidence="4">Ankara</strain>
    </source>
</reference>
<dbReference type="OMA" id="GICETSF"/>
<keyword evidence="2" id="KW-0732">Signal</keyword>
<keyword evidence="1" id="KW-1133">Transmembrane helix</keyword>